<evidence type="ECO:0000256" key="8">
    <source>
        <dbReference type="ARBA" id="ARBA00023004"/>
    </source>
</evidence>
<dbReference type="Gene3D" id="2.60.200.20">
    <property type="match status" value="1"/>
</dbReference>
<sequence>MELTLRSIAFTAAGREIVRTRELSSDTITVGRHADNTIHLPDLAVEQHHLRITATASGALTVEAVGTLGFTLDGRQVDAASIDPARGGELGVGSYRLQIGLEGARLVITVRQQADDDGEGKDRLRGFALASVLPGKRVLSWAGLLAVLAVFLAIPINSHLTRERVEPQVNVPGTVRMDAAWITGALSSVHHGLTDNCESCHVEPFQAVQDAACLSCHEGLGDHAAADRMARGRPPFAGSEAILWDIAHAFGKPGPGACTDCHTEHEGAGRMEPTPQAFCADCHTTLDTRLTDTRLGNARDFTALHPQFKVAVLPAPDAPRPVRVSLASNPTDHNGLRFPHDVHLDPTSGVTQMARRLGRDAGYGEALQCATCHTPTADGVRFLPVKMEENCEACHSLVYDRVGTTFRTLRHGNIEQTQADLMAADRSPRRPVTTGRRRPGEFAEGGIYYNNFSRVMPSILRANVMSEDGLCGECHLPGNGAAGTVSVMPVTQRDRYMLHGWFNHRAHVQEDCTTCHAADASSQATDLLLPDLASCQECHGGEASRVAEVPSSCAMCHSYHAPSATSRPPSRLAAGMSRPPAPSLASALAGSRR</sequence>
<evidence type="ECO:0000259" key="10">
    <source>
        <dbReference type="PROSITE" id="PS50006"/>
    </source>
</evidence>
<dbReference type="EMBL" id="JBHRSU010000034">
    <property type="protein sequence ID" value="MFC3101669.1"/>
    <property type="molecule type" value="Genomic_DNA"/>
</dbReference>
<feature type="compositionally biased region" description="Low complexity" evidence="9">
    <location>
        <begin position="583"/>
        <end position="593"/>
    </location>
</feature>
<feature type="region of interest" description="Disordered" evidence="9">
    <location>
        <begin position="562"/>
        <end position="593"/>
    </location>
</feature>
<evidence type="ECO:0000256" key="7">
    <source>
        <dbReference type="ARBA" id="ARBA00022982"/>
    </source>
</evidence>
<reference evidence="12" key="1">
    <citation type="journal article" date="2019" name="Int. J. Syst. Evol. Microbiol.">
        <title>The Global Catalogue of Microorganisms (GCM) 10K type strain sequencing project: providing services to taxonomists for standard genome sequencing and annotation.</title>
        <authorList>
            <consortium name="The Broad Institute Genomics Platform"/>
            <consortium name="The Broad Institute Genome Sequencing Center for Infectious Disease"/>
            <person name="Wu L."/>
            <person name="Ma J."/>
        </authorList>
    </citation>
    <scope>NUCLEOTIDE SEQUENCE [LARGE SCALE GENOMIC DNA]</scope>
    <source>
        <strain evidence="12">KCTC 52606</strain>
    </source>
</reference>
<evidence type="ECO:0000256" key="4">
    <source>
        <dbReference type="ARBA" id="ARBA00022617"/>
    </source>
</evidence>
<accession>A0ABV7EIG6</accession>
<comment type="cofactor">
    <cofactor evidence="1">
        <name>heme c</name>
        <dbReference type="ChEBI" id="CHEBI:61717"/>
    </cofactor>
</comment>
<dbReference type="Pfam" id="PF14537">
    <property type="entry name" value="Cytochrom_c3_2"/>
    <property type="match status" value="1"/>
</dbReference>
<evidence type="ECO:0000256" key="1">
    <source>
        <dbReference type="ARBA" id="ARBA00001926"/>
    </source>
</evidence>
<evidence type="ECO:0000256" key="3">
    <source>
        <dbReference type="ARBA" id="ARBA00022448"/>
    </source>
</evidence>
<keyword evidence="3" id="KW-0813">Transport</keyword>
<keyword evidence="4" id="KW-0349">Heme</keyword>
<keyword evidence="6" id="KW-0732">Signal</keyword>
<dbReference type="PROSITE" id="PS50006">
    <property type="entry name" value="FHA_DOMAIN"/>
    <property type="match status" value="1"/>
</dbReference>
<dbReference type="Pfam" id="PF00498">
    <property type="entry name" value="FHA"/>
    <property type="match status" value="1"/>
</dbReference>
<evidence type="ECO:0000256" key="9">
    <source>
        <dbReference type="SAM" id="MobiDB-lite"/>
    </source>
</evidence>
<dbReference type="SUPFAM" id="SSF49879">
    <property type="entry name" value="SMAD/FHA domain"/>
    <property type="match status" value="1"/>
</dbReference>
<proteinExistence type="predicted"/>
<dbReference type="CDD" id="cd08168">
    <property type="entry name" value="Cytochrom_C3"/>
    <property type="match status" value="2"/>
</dbReference>
<feature type="domain" description="FHA" evidence="10">
    <location>
        <begin position="28"/>
        <end position="77"/>
    </location>
</feature>
<evidence type="ECO:0000313" key="12">
    <source>
        <dbReference type="Proteomes" id="UP001595378"/>
    </source>
</evidence>
<dbReference type="InterPro" id="IPR000253">
    <property type="entry name" value="FHA_dom"/>
</dbReference>
<evidence type="ECO:0000313" key="11">
    <source>
        <dbReference type="EMBL" id="MFC3101669.1"/>
    </source>
</evidence>
<dbReference type="InterPro" id="IPR008984">
    <property type="entry name" value="SMAD_FHA_dom_sf"/>
</dbReference>
<dbReference type="PANTHER" id="PTHR35038:SF6">
    <property type="entry name" value="SURFACE LOCALIZED DECAHEME CYTOCHROME C LIPOPROTEIN"/>
    <property type="match status" value="1"/>
</dbReference>
<keyword evidence="12" id="KW-1185">Reference proteome</keyword>
<dbReference type="SUPFAM" id="SSF48695">
    <property type="entry name" value="Multiheme cytochromes"/>
    <property type="match status" value="1"/>
</dbReference>
<keyword evidence="5" id="KW-0479">Metal-binding</keyword>
<organism evidence="11 12">
    <name type="scientific">Alteraurantiacibacter lauratis</name>
    <dbReference type="NCBI Taxonomy" id="2054627"/>
    <lineage>
        <taxon>Bacteria</taxon>
        <taxon>Pseudomonadati</taxon>
        <taxon>Pseudomonadota</taxon>
        <taxon>Alphaproteobacteria</taxon>
        <taxon>Sphingomonadales</taxon>
        <taxon>Erythrobacteraceae</taxon>
        <taxon>Alteraurantiacibacter</taxon>
    </lineage>
</organism>
<gene>
    <name evidence="11" type="ORF">ACFODK_12290</name>
</gene>
<dbReference type="InterPro" id="IPR036280">
    <property type="entry name" value="Multihaem_cyt_sf"/>
</dbReference>
<name>A0ABV7EIG6_9SPHN</name>
<dbReference type="PANTHER" id="PTHR35038">
    <property type="entry name" value="DISSIMILATORY SULFITE REDUCTASE SIRA"/>
    <property type="match status" value="1"/>
</dbReference>
<evidence type="ECO:0000256" key="6">
    <source>
        <dbReference type="ARBA" id="ARBA00022729"/>
    </source>
</evidence>
<dbReference type="RefSeq" id="WP_336918916.1">
    <property type="nucleotide sequence ID" value="NZ_JBANRN010000007.1"/>
</dbReference>
<dbReference type="Proteomes" id="UP001595378">
    <property type="component" value="Unassembled WGS sequence"/>
</dbReference>
<dbReference type="Gene3D" id="3.90.10.10">
    <property type="entry name" value="Cytochrome C3"/>
    <property type="match status" value="3"/>
</dbReference>
<evidence type="ECO:0000256" key="2">
    <source>
        <dbReference type="ARBA" id="ARBA00004196"/>
    </source>
</evidence>
<keyword evidence="7" id="KW-0249">Electron transport</keyword>
<dbReference type="InterPro" id="IPR012286">
    <property type="entry name" value="Tetrahaem_cytochrome"/>
</dbReference>
<keyword evidence="8" id="KW-0408">Iron</keyword>
<protein>
    <submittedName>
        <fullName evidence="11">Cytochrome c3 family protein</fullName>
    </submittedName>
</protein>
<comment type="caution">
    <text evidence="11">The sequence shown here is derived from an EMBL/GenBank/DDBJ whole genome shotgun (WGS) entry which is preliminary data.</text>
</comment>
<comment type="subcellular location">
    <subcellularLocation>
        <location evidence="2">Cell envelope</location>
    </subcellularLocation>
</comment>
<evidence type="ECO:0000256" key="5">
    <source>
        <dbReference type="ARBA" id="ARBA00022723"/>
    </source>
</evidence>
<dbReference type="InterPro" id="IPR051829">
    <property type="entry name" value="Multiheme_Cytochr_ET"/>
</dbReference>